<organism evidence="7 8">
    <name type="scientific">Ramazzottius varieornatus</name>
    <name type="common">Water bear</name>
    <name type="synonym">Tardigrade</name>
    <dbReference type="NCBI Taxonomy" id="947166"/>
    <lineage>
        <taxon>Eukaryota</taxon>
        <taxon>Metazoa</taxon>
        <taxon>Ecdysozoa</taxon>
        <taxon>Tardigrada</taxon>
        <taxon>Eutardigrada</taxon>
        <taxon>Parachela</taxon>
        <taxon>Hypsibioidea</taxon>
        <taxon>Ramazzottiidae</taxon>
        <taxon>Ramazzottius</taxon>
    </lineage>
</organism>
<accession>A0A1D1W4E8</accession>
<dbReference type="OrthoDB" id="10065302at2759"/>
<dbReference type="SUPFAM" id="SSF53822">
    <property type="entry name" value="Periplasmic binding protein-like I"/>
    <property type="match status" value="1"/>
</dbReference>
<keyword evidence="3 5" id="KW-1133">Transmembrane helix</keyword>
<dbReference type="Gene3D" id="3.40.50.2300">
    <property type="match status" value="2"/>
</dbReference>
<reference evidence="7 8" key="1">
    <citation type="journal article" date="2016" name="Nat. Commun.">
        <title>Extremotolerant tardigrade genome and improved radiotolerance of human cultured cells by tardigrade-unique protein.</title>
        <authorList>
            <person name="Hashimoto T."/>
            <person name="Horikawa D.D."/>
            <person name="Saito Y."/>
            <person name="Kuwahara H."/>
            <person name="Kozuka-Hata H."/>
            <person name="Shin-I T."/>
            <person name="Minakuchi Y."/>
            <person name="Ohishi K."/>
            <person name="Motoyama A."/>
            <person name="Aizu T."/>
            <person name="Enomoto A."/>
            <person name="Kondo K."/>
            <person name="Tanaka S."/>
            <person name="Hara Y."/>
            <person name="Koshikawa S."/>
            <person name="Sagara H."/>
            <person name="Miura T."/>
            <person name="Yokobori S."/>
            <person name="Miyagawa K."/>
            <person name="Suzuki Y."/>
            <person name="Kubo T."/>
            <person name="Oyama M."/>
            <person name="Kohara Y."/>
            <person name="Fujiyama A."/>
            <person name="Arakawa K."/>
            <person name="Katayama T."/>
            <person name="Toyoda A."/>
            <person name="Kunieda T."/>
        </authorList>
    </citation>
    <scope>NUCLEOTIDE SEQUENCE [LARGE SCALE GENOMIC DNA]</scope>
    <source>
        <strain evidence="7 8">YOKOZUNA-1</strain>
    </source>
</reference>
<dbReference type="InterPro" id="IPR052612">
    <property type="entry name" value="ANP_Clearance_Receptor"/>
</dbReference>
<evidence type="ECO:0000256" key="5">
    <source>
        <dbReference type="SAM" id="Phobius"/>
    </source>
</evidence>
<dbReference type="STRING" id="947166.A0A1D1W4E8"/>
<evidence type="ECO:0000256" key="4">
    <source>
        <dbReference type="ARBA" id="ARBA00023136"/>
    </source>
</evidence>
<dbReference type="PANTHER" id="PTHR44755">
    <property type="entry name" value="NATRIURETIC PEPTIDE RECEPTOR 3-RELATED"/>
    <property type="match status" value="1"/>
</dbReference>
<dbReference type="InterPro" id="IPR028082">
    <property type="entry name" value="Peripla_BP_I"/>
</dbReference>
<dbReference type="CDD" id="cd06352">
    <property type="entry name" value="PBP1_NPR_GC-like"/>
    <property type="match status" value="1"/>
</dbReference>
<sequence length="467" mass="53191">MYKGHLHAELVALTRPDLWNCAAVSSNTVDLSTAFYYRNMSSRQNPAFISPNCVDVMLEMHPLMTEWNVPIVTISGNSRKLSDKEKYPTVISMSPSDNFMMAIFVKTTLERFRWTNVFLLCDKGDRVVPFYIAMCAIFKNLLRPADGQFTLYDVSIKSVDSHQADLDLMLEEIASRSRVVIVLTNAVVMRQLMIQAQRRNMTNGEYVYFFMQPFLLLNVFSDFSWRLDKDDDLLALEAFRVVFYMITDTETLAQNIPTNTRDEMVNRMQSYSLCKERTTATVEMFAAYEAVTLLAKVARDIVQKARLNNKQPNFVGTTFVKELSNRTHDLLRESTNFDINACKIPDFLIKQFNSTSKSFENVILFCGKDNTSSFSFNRNLTWPGGHLPETKPRCGFDGSNNECRTNSTATILVSTVLVAAVLLITLLGVLVCFRWDEERSTGSHARGVLLSCDELVFGSRYTCLLSY</sequence>
<feature type="domain" description="Receptor ligand binding region" evidence="6">
    <location>
        <begin position="46"/>
        <end position="353"/>
    </location>
</feature>
<evidence type="ECO:0000313" key="8">
    <source>
        <dbReference type="Proteomes" id="UP000186922"/>
    </source>
</evidence>
<evidence type="ECO:0000256" key="2">
    <source>
        <dbReference type="ARBA" id="ARBA00022692"/>
    </source>
</evidence>
<dbReference type="GO" id="GO:0017046">
    <property type="term" value="F:peptide hormone binding"/>
    <property type="evidence" value="ECO:0007669"/>
    <property type="project" value="TreeGrafter"/>
</dbReference>
<comment type="subcellular location">
    <subcellularLocation>
        <location evidence="1">Membrane</location>
    </subcellularLocation>
</comment>
<evidence type="ECO:0000256" key="3">
    <source>
        <dbReference type="ARBA" id="ARBA00022989"/>
    </source>
</evidence>
<dbReference type="GO" id="GO:0016020">
    <property type="term" value="C:membrane"/>
    <property type="evidence" value="ECO:0007669"/>
    <property type="project" value="UniProtKB-SubCell"/>
</dbReference>
<evidence type="ECO:0000256" key="1">
    <source>
        <dbReference type="ARBA" id="ARBA00004370"/>
    </source>
</evidence>
<comment type="caution">
    <text evidence="7">The sequence shown here is derived from an EMBL/GenBank/DDBJ whole genome shotgun (WGS) entry which is preliminary data.</text>
</comment>
<dbReference type="AlphaFoldDB" id="A0A1D1W4E8"/>
<keyword evidence="4 5" id="KW-0472">Membrane</keyword>
<dbReference type="EMBL" id="BDGG01000014">
    <property type="protein sequence ID" value="GAV07028.1"/>
    <property type="molecule type" value="Genomic_DNA"/>
</dbReference>
<protein>
    <recommendedName>
        <fullName evidence="6">Receptor ligand binding region domain-containing protein</fullName>
    </recommendedName>
</protein>
<dbReference type="Proteomes" id="UP000186922">
    <property type="component" value="Unassembled WGS sequence"/>
</dbReference>
<proteinExistence type="predicted"/>
<dbReference type="GO" id="GO:0007165">
    <property type="term" value="P:signal transduction"/>
    <property type="evidence" value="ECO:0007669"/>
    <property type="project" value="TreeGrafter"/>
</dbReference>
<evidence type="ECO:0000259" key="6">
    <source>
        <dbReference type="Pfam" id="PF01094"/>
    </source>
</evidence>
<dbReference type="GO" id="GO:0038023">
    <property type="term" value="F:signaling receptor activity"/>
    <property type="evidence" value="ECO:0007669"/>
    <property type="project" value="TreeGrafter"/>
</dbReference>
<dbReference type="Pfam" id="PF01094">
    <property type="entry name" value="ANF_receptor"/>
    <property type="match status" value="1"/>
</dbReference>
<dbReference type="PANTHER" id="PTHR44755:SF11">
    <property type="entry name" value="ATRIAL NATRIURETIC PEPTIDE RECEPTOR 3 ISOFORM X1"/>
    <property type="match status" value="1"/>
</dbReference>
<evidence type="ECO:0000313" key="7">
    <source>
        <dbReference type="EMBL" id="GAV07028.1"/>
    </source>
</evidence>
<name>A0A1D1W4E8_RAMVA</name>
<keyword evidence="8" id="KW-1185">Reference proteome</keyword>
<dbReference type="InterPro" id="IPR001828">
    <property type="entry name" value="ANF_lig-bd_rcpt"/>
</dbReference>
<gene>
    <name evidence="7" type="primary">RvY_16919</name>
    <name evidence="7" type="synonym">RvY_16919.1</name>
    <name evidence="7" type="ORF">RvY_16919-1</name>
</gene>
<keyword evidence="2 5" id="KW-0812">Transmembrane</keyword>
<feature type="transmembrane region" description="Helical" evidence="5">
    <location>
        <begin position="411"/>
        <end position="433"/>
    </location>
</feature>